<feature type="compositionally biased region" description="Basic and acidic residues" evidence="2">
    <location>
        <begin position="462"/>
        <end position="476"/>
    </location>
</feature>
<feature type="compositionally biased region" description="Polar residues" evidence="2">
    <location>
        <begin position="477"/>
        <end position="490"/>
    </location>
</feature>
<keyword evidence="4" id="KW-1185">Reference proteome</keyword>
<evidence type="ECO:0000256" key="2">
    <source>
        <dbReference type="SAM" id="MobiDB-lite"/>
    </source>
</evidence>
<feature type="compositionally biased region" description="Polar residues" evidence="2">
    <location>
        <begin position="147"/>
        <end position="166"/>
    </location>
</feature>
<feature type="compositionally biased region" description="Polar residues" evidence="2">
    <location>
        <begin position="416"/>
        <end position="427"/>
    </location>
</feature>
<comment type="similarity">
    <text evidence="1">Belongs to the PPP4R2 family.</text>
</comment>
<dbReference type="GO" id="GO:0005634">
    <property type="term" value="C:nucleus"/>
    <property type="evidence" value="ECO:0007669"/>
    <property type="project" value="TreeGrafter"/>
</dbReference>
<evidence type="ECO:0000313" key="4">
    <source>
        <dbReference type="Proteomes" id="UP001461498"/>
    </source>
</evidence>
<feature type="region of interest" description="Disordered" evidence="2">
    <location>
        <begin position="212"/>
        <end position="330"/>
    </location>
</feature>
<reference evidence="3 4" key="1">
    <citation type="submission" date="2022-12" db="EMBL/GenBank/DDBJ databases">
        <title>Chromosome-level genome assembly of true bugs.</title>
        <authorList>
            <person name="Ma L."/>
            <person name="Li H."/>
        </authorList>
    </citation>
    <scope>NUCLEOTIDE SEQUENCE [LARGE SCALE GENOMIC DNA]</scope>
    <source>
        <strain evidence="3">Lab_2022b</strain>
    </source>
</reference>
<feature type="compositionally biased region" description="Polar residues" evidence="2">
    <location>
        <begin position="505"/>
        <end position="514"/>
    </location>
</feature>
<dbReference type="GO" id="GO:0019888">
    <property type="term" value="F:protein phosphatase regulator activity"/>
    <property type="evidence" value="ECO:0007669"/>
    <property type="project" value="InterPro"/>
</dbReference>
<feature type="compositionally biased region" description="Basic and acidic residues" evidence="2">
    <location>
        <begin position="244"/>
        <end position="257"/>
    </location>
</feature>
<evidence type="ECO:0000313" key="3">
    <source>
        <dbReference type="EMBL" id="KAK9512530.1"/>
    </source>
</evidence>
<dbReference type="InterPro" id="IPR015267">
    <property type="entry name" value="PPP4R2"/>
</dbReference>
<proteinExistence type="inferred from homology"/>
<gene>
    <name evidence="3" type="ORF">O3M35_000933</name>
</gene>
<organism evidence="3 4">
    <name type="scientific">Rhynocoris fuscipes</name>
    <dbReference type="NCBI Taxonomy" id="488301"/>
    <lineage>
        <taxon>Eukaryota</taxon>
        <taxon>Metazoa</taxon>
        <taxon>Ecdysozoa</taxon>
        <taxon>Arthropoda</taxon>
        <taxon>Hexapoda</taxon>
        <taxon>Insecta</taxon>
        <taxon>Pterygota</taxon>
        <taxon>Neoptera</taxon>
        <taxon>Paraneoptera</taxon>
        <taxon>Hemiptera</taxon>
        <taxon>Heteroptera</taxon>
        <taxon>Panheteroptera</taxon>
        <taxon>Cimicomorpha</taxon>
        <taxon>Reduviidae</taxon>
        <taxon>Harpactorinae</taxon>
        <taxon>Harpactorini</taxon>
        <taxon>Rhynocoris</taxon>
    </lineage>
</organism>
<protein>
    <recommendedName>
        <fullName evidence="5">Serine/threonine-protein phosphatase 4 regulatory subunit 2</fullName>
    </recommendedName>
</protein>
<name>A0AAW1DRP6_9HEMI</name>
<feature type="region of interest" description="Disordered" evidence="2">
    <location>
        <begin position="141"/>
        <end position="166"/>
    </location>
</feature>
<dbReference type="AlphaFoldDB" id="A0AAW1DRP6"/>
<dbReference type="PANTHER" id="PTHR16487:SF0">
    <property type="entry name" value="PROTEIN PHOSPHATASE 4 REGULATORY SUBUNIT 2-RELATED"/>
    <property type="match status" value="1"/>
</dbReference>
<dbReference type="EMBL" id="JAPXFL010000001">
    <property type="protein sequence ID" value="KAK9512530.1"/>
    <property type="molecule type" value="Genomic_DNA"/>
</dbReference>
<comment type="caution">
    <text evidence="3">The sequence shown here is derived from an EMBL/GenBank/DDBJ whole genome shotgun (WGS) entry which is preliminary data.</text>
</comment>
<evidence type="ECO:0008006" key="5">
    <source>
        <dbReference type="Google" id="ProtNLM"/>
    </source>
</evidence>
<dbReference type="GO" id="GO:0030289">
    <property type="term" value="C:protein phosphatase 4 complex"/>
    <property type="evidence" value="ECO:0007669"/>
    <property type="project" value="InterPro"/>
</dbReference>
<dbReference type="GO" id="GO:0005737">
    <property type="term" value="C:cytoplasm"/>
    <property type="evidence" value="ECO:0007669"/>
    <property type="project" value="TreeGrafter"/>
</dbReference>
<feature type="region of interest" description="Disordered" evidence="2">
    <location>
        <begin position="416"/>
        <end position="514"/>
    </location>
</feature>
<accession>A0AAW1DRP6</accession>
<evidence type="ECO:0000256" key="1">
    <source>
        <dbReference type="ARBA" id="ARBA00009207"/>
    </source>
</evidence>
<dbReference type="Pfam" id="PF09184">
    <property type="entry name" value="PPP4R2"/>
    <property type="match status" value="1"/>
</dbReference>
<feature type="compositionally biased region" description="Polar residues" evidence="2">
    <location>
        <begin position="276"/>
        <end position="315"/>
    </location>
</feature>
<sequence length="514" mass="57407">MDNAEEVMHSLEEFSKLKPKDIPRELDDYLGYVAKTGDPVFKWSIIKCLFREKLLSVITDFYESTLTIELPPCPNVDTFNYERMKANLLERLDSFHGAPFTVQRISELLTNPRKEYNRADKFMRAIEKNILVVSIREPGRYSEIDGDNQSDPSFNGIPESNDSSLETSFTCNDLADPDSSSQVYEVVNAETRDPTYTVNVDANVVSEVQISVENENLKEEGSCSGTSSDDSQEENIVEISSAPEKCDSNNISEKENESVICSTVTSHSHENEKQNEVTNNDENTDPGVSSDSVSKQTIIDNIDSSSVENATTSSAEVEKDTCTASSSEENIENSVFNTSTEISLESEIPMNTTTPDVNITEECQTDEKNLNEEQLSCKNEEQKEAAPIVCESVPVPMQTEDTSLVFVDDRTVECDTSNTVDSDNSCDQENKEQLEVNQENDSTEVKTVIEENEVSSCEENLNEQKSEETSSDDNTRETSVIHTTPDTHSTPEYIPESMEVVENQEPVTEESSQH</sequence>
<dbReference type="Proteomes" id="UP001461498">
    <property type="component" value="Unassembled WGS sequence"/>
</dbReference>
<dbReference type="PANTHER" id="PTHR16487">
    <property type="entry name" value="PPP4R2-RELATED PROTEIN"/>
    <property type="match status" value="1"/>
</dbReference>